<proteinExistence type="predicted"/>
<evidence type="ECO:0000313" key="8">
    <source>
        <dbReference type="EnsemblPlants" id="AUR62020296-RA:cds"/>
    </source>
</evidence>
<dbReference type="PROSITE" id="PS50863">
    <property type="entry name" value="B3"/>
    <property type="match status" value="2"/>
</dbReference>
<sequence length="226" mass="26565">SIPVSFLRHLEEELQGEPLKSVVLMTDSQRHWDVKIEGGRYFKDGWQEFCLYNQLGMGDFLVFIHQSQLLFQVEVFDPTTACQRLYSPTFHRHHNCKGLEKRKVLKNKSTSKRKPLDFVVGLAAAGETSRCHVTLTSYCFKMKFIYLPMRFSRTNGFENRNYNMTLVDVDGMSWKVRLSFNRNRRQCYIRRGWSYFQVANNLNPGDILSFQLLKIGKRPILKCYGK</sequence>
<evidence type="ECO:0000256" key="4">
    <source>
        <dbReference type="ARBA" id="ARBA00023125"/>
    </source>
</evidence>
<dbReference type="Gene3D" id="2.40.330.10">
    <property type="entry name" value="DNA-binding pseudobarrel domain"/>
    <property type="match status" value="2"/>
</dbReference>
<feature type="domain" description="TF-B3" evidence="7">
    <location>
        <begin position="130"/>
        <end position="226"/>
    </location>
</feature>
<evidence type="ECO:0000259" key="7">
    <source>
        <dbReference type="PROSITE" id="PS50863"/>
    </source>
</evidence>
<keyword evidence="2" id="KW-0677">Repeat</keyword>
<comment type="subcellular location">
    <subcellularLocation>
        <location evidence="1">Nucleus</location>
    </subcellularLocation>
</comment>
<keyword evidence="4" id="KW-0238">DNA-binding</keyword>
<feature type="domain" description="TF-B3" evidence="7">
    <location>
        <begin position="1"/>
        <end position="79"/>
    </location>
</feature>
<evidence type="ECO:0000256" key="2">
    <source>
        <dbReference type="ARBA" id="ARBA00022737"/>
    </source>
</evidence>
<evidence type="ECO:0000256" key="6">
    <source>
        <dbReference type="ARBA" id="ARBA00023242"/>
    </source>
</evidence>
<evidence type="ECO:0000256" key="5">
    <source>
        <dbReference type="ARBA" id="ARBA00023163"/>
    </source>
</evidence>
<keyword evidence="3" id="KW-0805">Transcription regulation</keyword>
<dbReference type="PANTHER" id="PTHR31674">
    <property type="entry name" value="B3 DOMAIN-CONTAINING PROTEIN REM-LIKE 3-RELATED"/>
    <property type="match status" value="1"/>
</dbReference>
<dbReference type="EnsemblPlants" id="AUR62020296-RA">
    <property type="protein sequence ID" value="AUR62020296-RA:cds"/>
    <property type="gene ID" value="AUR62020296"/>
</dbReference>
<dbReference type="PANTHER" id="PTHR31674:SF62">
    <property type="entry name" value="B3 DOMAIN-CONTAINING PROTEIN REM14-RELATED"/>
    <property type="match status" value="1"/>
</dbReference>
<dbReference type="GO" id="GO:0005634">
    <property type="term" value="C:nucleus"/>
    <property type="evidence" value="ECO:0007669"/>
    <property type="project" value="UniProtKB-SubCell"/>
</dbReference>
<protein>
    <recommendedName>
        <fullName evidence="7">TF-B3 domain-containing protein</fullName>
    </recommendedName>
</protein>
<dbReference type="CDD" id="cd10017">
    <property type="entry name" value="B3_DNA"/>
    <property type="match status" value="2"/>
</dbReference>
<keyword evidence="9" id="KW-1185">Reference proteome</keyword>
<dbReference type="GO" id="GO:0003677">
    <property type="term" value="F:DNA binding"/>
    <property type="evidence" value="ECO:0007669"/>
    <property type="project" value="UniProtKB-KW"/>
</dbReference>
<reference evidence="8" key="1">
    <citation type="journal article" date="2017" name="Nature">
        <title>The genome of Chenopodium quinoa.</title>
        <authorList>
            <person name="Jarvis D.E."/>
            <person name="Ho Y.S."/>
            <person name="Lightfoot D.J."/>
            <person name="Schmoeckel S.M."/>
            <person name="Li B."/>
            <person name="Borm T.J.A."/>
            <person name="Ohyanagi H."/>
            <person name="Mineta K."/>
            <person name="Michell C.T."/>
            <person name="Saber N."/>
            <person name="Kharbatia N.M."/>
            <person name="Rupper R.R."/>
            <person name="Sharp A.R."/>
            <person name="Dally N."/>
            <person name="Boughton B.A."/>
            <person name="Woo Y.H."/>
            <person name="Gao G."/>
            <person name="Schijlen E.G.W.M."/>
            <person name="Guo X."/>
            <person name="Momin A.A."/>
            <person name="Negrao S."/>
            <person name="Al-Babili S."/>
            <person name="Gehring C."/>
            <person name="Roessner U."/>
            <person name="Jung C."/>
            <person name="Murphy K."/>
            <person name="Arold S.T."/>
            <person name="Gojobori T."/>
            <person name="van der Linden C.G."/>
            <person name="van Loo E.N."/>
            <person name="Jellen E.N."/>
            <person name="Maughan P.J."/>
            <person name="Tester M."/>
        </authorList>
    </citation>
    <scope>NUCLEOTIDE SEQUENCE [LARGE SCALE GENOMIC DNA]</scope>
    <source>
        <strain evidence="8">cv. PI 614886</strain>
    </source>
</reference>
<dbReference type="Pfam" id="PF02362">
    <property type="entry name" value="B3"/>
    <property type="match status" value="2"/>
</dbReference>
<dbReference type="SUPFAM" id="SSF101936">
    <property type="entry name" value="DNA-binding pseudobarrel domain"/>
    <property type="match status" value="2"/>
</dbReference>
<dbReference type="InterPro" id="IPR039218">
    <property type="entry name" value="REM_fam"/>
</dbReference>
<keyword evidence="6" id="KW-0539">Nucleus</keyword>
<dbReference type="SMART" id="SM01019">
    <property type="entry name" value="B3"/>
    <property type="match status" value="2"/>
</dbReference>
<dbReference type="InterPro" id="IPR015300">
    <property type="entry name" value="DNA-bd_pseudobarrel_sf"/>
</dbReference>
<evidence type="ECO:0000256" key="1">
    <source>
        <dbReference type="ARBA" id="ARBA00004123"/>
    </source>
</evidence>
<name>A0A803LXU5_CHEQI</name>
<evidence type="ECO:0000313" key="9">
    <source>
        <dbReference type="Proteomes" id="UP000596660"/>
    </source>
</evidence>
<organism evidence="8 9">
    <name type="scientific">Chenopodium quinoa</name>
    <name type="common">Quinoa</name>
    <dbReference type="NCBI Taxonomy" id="63459"/>
    <lineage>
        <taxon>Eukaryota</taxon>
        <taxon>Viridiplantae</taxon>
        <taxon>Streptophyta</taxon>
        <taxon>Embryophyta</taxon>
        <taxon>Tracheophyta</taxon>
        <taxon>Spermatophyta</taxon>
        <taxon>Magnoliopsida</taxon>
        <taxon>eudicotyledons</taxon>
        <taxon>Gunneridae</taxon>
        <taxon>Pentapetalae</taxon>
        <taxon>Caryophyllales</taxon>
        <taxon>Chenopodiaceae</taxon>
        <taxon>Chenopodioideae</taxon>
        <taxon>Atripliceae</taxon>
        <taxon>Chenopodium</taxon>
    </lineage>
</organism>
<evidence type="ECO:0000256" key="3">
    <source>
        <dbReference type="ARBA" id="ARBA00023015"/>
    </source>
</evidence>
<dbReference type="InterPro" id="IPR003340">
    <property type="entry name" value="B3_DNA-bd"/>
</dbReference>
<dbReference type="AlphaFoldDB" id="A0A803LXU5"/>
<dbReference type="Proteomes" id="UP000596660">
    <property type="component" value="Unplaced"/>
</dbReference>
<dbReference type="OMA" id="HRFEAGW"/>
<dbReference type="Gramene" id="AUR62020296-RA">
    <property type="protein sequence ID" value="AUR62020296-RA:cds"/>
    <property type="gene ID" value="AUR62020296"/>
</dbReference>
<reference evidence="8" key="2">
    <citation type="submission" date="2021-03" db="UniProtKB">
        <authorList>
            <consortium name="EnsemblPlants"/>
        </authorList>
    </citation>
    <scope>IDENTIFICATION</scope>
</reference>
<keyword evidence="5" id="KW-0804">Transcription</keyword>
<accession>A0A803LXU5</accession>